<dbReference type="InParanoid" id="D6TX58"/>
<proteinExistence type="predicted"/>
<evidence type="ECO:0000313" key="1">
    <source>
        <dbReference type="EMBL" id="EFH84791.1"/>
    </source>
</evidence>
<accession>D6TX58</accession>
<sequence length="286" mass="32337">MNFLSLNWCGLQWTPWIPFTSSDINTLPTGPGVYRIKAIDIDELFYIGQTGRNLRERLTALIRNTLDDPEQMPFNDPHTAAPSLWAWGDAEGLDFACSVAPVPATLSTEKREAFECSVLWRYRLEFGSSTRCNHGRFHPLYVKSGNGRSGFRGGRLPEGETNPAWGPSYPALPAQGLPQEETWLSLEWSELATLNPSAISHIPEEPGICKIINGENRLVLVELDQNLHSLMDRLSRRAWRSTGIQHSTITFPPGFPPYQLREIKNDLIAGYYSLTRQPPLEQQRFN</sequence>
<dbReference type="EMBL" id="ADVG01000003">
    <property type="protein sequence ID" value="EFH84791.1"/>
    <property type="molecule type" value="Genomic_DNA"/>
</dbReference>
<protein>
    <recommendedName>
        <fullName evidence="3">GIY-YIG domain-containing protein</fullName>
    </recommendedName>
</protein>
<evidence type="ECO:0008006" key="3">
    <source>
        <dbReference type="Google" id="ProtNLM"/>
    </source>
</evidence>
<dbReference type="Proteomes" id="UP000004508">
    <property type="component" value="Unassembled WGS sequence"/>
</dbReference>
<evidence type="ECO:0000313" key="2">
    <source>
        <dbReference type="Proteomes" id="UP000004508"/>
    </source>
</evidence>
<dbReference type="eggNOG" id="ENOG50332XB">
    <property type="taxonomic scope" value="Bacteria"/>
</dbReference>
<organism evidence="1 2">
    <name type="scientific">Ktedonobacter racemifer DSM 44963</name>
    <dbReference type="NCBI Taxonomy" id="485913"/>
    <lineage>
        <taxon>Bacteria</taxon>
        <taxon>Bacillati</taxon>
        <taxon>Chloroflexota</taxon>
        <taxon>Ktedonobacteria</taxon>
        <taxon>Ktedonobacterales</taxon>
        <taxon>Ktedonobacteraceae</taxon>
        <taxon>Ktedonobacter</taxon>
    </lineage>
</organism>
<gene>
    <name evidence="1" type="ORF">Krac_5897</name>
</gene>
<keyword evidence="2" id="KW-1185">Reference proteome</keyword>
<comment type="caution">
    <text evidence="1">The sequence shown here is derived from an EMBL/GenBank/DDBJ whole genome shotgun (WGS) entry which is preliminary data.</text>
</comment>
<dbReference type="AlphaFoldDB" id="D6TX58"/>
<reference evidence="1 2" key="1">
    <citation type="journal article" date="2011" name="Stand. Genomic Sci.">
        <title>Non-contiguous finished genome sequence and contextual data of the filamentous soil bacterium Ktedonobacter racemifer type strain (SOSP1-21).</title>
        <authorList>
            <person name="Chang Y.J."/>
            <person name="Land M."/>
            <person name="Hauser L."/>
            <person name="Chertkov O."/>
            <person name="Del Rio T.G."/>
            <person name="Nolan M."/>
            <person name="Copeland A."/>
            <person name="Tice H."/>
            <person name="Cheng J.F."/>
            <person name="Lucas S."/>
            <person name="Han C."/>
            <person name="Goodwin L."/>
            <person name="Pitluck S."/>
            <person name="Ivanova N."/>
            <person name="Ovchinikova G."/>
            <person name="Pati A."/>
            <person name="Chen A."/>
            <person name="Palaniappan K."/>
            <person name="Mavromatis K."/>
            <person name="Liolios K."/>
            <person name="Brettin T."/>
            <person name="Fiebig A."/>
            <person name="Rohde M."/>
            <person name="Abt B."/>
            <person name="Goker M."/>
            <person name="Detter J.C."/>
            <person name="Woyke T."/>
            <person name="Bristow J."/>
            <person name="Eisen J.A."/>
            <person name="Markowitz V."/>
            <person name="Hugenholtz P."/>
            <person name="Kyrpides N.C."/>
            <person name="Klenk H.P."/>
            <person name="Lapidus A."/>
        </authorList>
    </citation>
    <scope>NUCLEOTIDE SEQUENCE [LARGE SCALE GENOMIC DNA]</scope>
    <source>
        <strain evidence="2">DSM 44963</strain>
    </source>
</reference>
<name>D6TX58_KTERA</name>